<protein>
    <recommendedName>
        <fullName evidence="6">FAD/NAD(P)-binding domain-containing protein</fullName>
    </recommendedName>
</protein>
<dbReference type="SUPFAM" id="SSF51905">
    <property type="entry name" value="FAD/NAD(P)-binding domain"/>
    <property type="match status" value="1"/>
</dbReference>
<keyword evidence="2" id="KW-0285">Flavoprotein</keyword>
<dbReference type="PANTHER" id="PTHR43735">
    <property type="entry name" value="APOPTOSIS-INDUCING FACTOR 1"/>
    <property type="match status" value="1"/>
</dbReference>
<dbReference type="Pfam" id="PF07992">
    <property type="entry name" value="Pyr_redox_2"/>
    <property type="match status" value="1"/>
</dbReference>
<dbReference type="AlphaFoldDB" id="A0A7S0CP62"/>
<dbReference type="InterPro" id="IPR036188">
    <property type="entry name" value="FAD/NAD-bd_sf"/>
</dbReference>
<keyword evidence="3" id="KW-0274">FAD</keyword>
<comment type="similarity">
    <text evidence="1">Belongs to the FAD-dependent oxidoreductase family.</text>
</comment>
<evidence type="ECO:0000256" key="1">
    <source>
        <dbReference type="ARBA" id="ARBA00006442"/>
    </source>
</evidence>
<organism evidence="7">
    <name type="scientific">Amorphochlora amoebiformis</name>
    <dbReference type="NCBI Taxonomy" id="1561963"/>
    <lineage>
        <taxon>Eukaryota</taxon>
        <taxon>Sar</taxon>
        <taxon>Rhizaria</taxon>
        <taxon>Cercozoa</taxon>
        <taxon>Chlorarachniophyceae</taxon>
        <taxon>Amorphochlora</taxon>
    </lineage>
</organism>
<dbReference type="GO" id="GO:0005737">
    <property type="term" value="C:cytoplasm"/>
    <property type="evidence" value="ECO:0007669"/>
    <property type="project" value="TreeGrafter"/>
</dbReference>
<accession>A0A7S0CP62</accession>
<reference evidence="7" key="1">
    <citation type="submission" date="2021-01" db="EMBL/GenBank/DDBJ databases">
        <authorList>
            <person name="Corre E."/>
            <person name="Pelletier E."/>
            <person name="Niang G."/>
            <person name="Scheremetjew M."/>
            <person name="Finn R."/>
            <person name="Kale V."/>
            <person name="Holt S."/>
            <person name="Cochrane G."/>
            <person name="Meng A."/>
            <person name="Brown T."/>
            <person name="Cohen L."/>
        </authorList>
    </citation>
    <scope>NUCLEOTIDE SEQUENCE</scope>
    <source>
        <strain evidence="7">CCMP2058</strain>
    </source>
</reference>
<evidence type="ECO:0000313" key="7">
    <source>
        <dbReference type="EMBL" id="CAD8429831.1"/>
    </source>
</evidence>
<feature type="compositionally biased region" description="Basic and acidic residues" evidence="5">
    <location>
        <begin position="421"/>
        <end position="438"/>
    </location>
</feature>
<feature type="domain" description="FAD/NAD(P)-binding" evidence="6">
    <location>
        <begin position="15"/>
        <end position="315"/>
    </location>
</feature>
<proteinExistence type="inferred from homology"/>
<name>A0A7S0CP62_9EUKA</name>
<dbReference type="InterPro" id="IPR023753">
    <property type="entry name" value="FAD/NAD-binding_dom"/>
</dbReference>
<keyword evidence="4" id="KW-0560">Oxidoreductase</keyword>
<sequence length="444" mass="49257">MGLGSSKEVKGKPVVIIVGAGYGGVKVAKKLDKNADFNVVIIDRKNYFLHNIAMLRAVAVDDWEKKCLIPYDKVLKYGSVVQGEVISVSEDCKSIKVNGREEEIKCDYLVLATGSSYAFPAKVALPEKKDVPKMYKDLREITKKAMNISVIGGGAVGYELVVELAHYMKDTDKKFTLIHSGDKIASATNMSEKFKDRALAALAKFKNIKVMLGERVTDFGETETAEEGKNEEKDKKTKAKHMTFLAGKRTLKTQKGTEIETDLVFFCMGTKVNNASFKNLPKTAEGRLEVNDFLQIKDKTTAFALGDCADIEGKMGYFATIQADTVAKNIYALEKKKKLTAYKKQRPAMFLNTGPVGGVAQLGPLHLGDMVVRFAKAKDLFVSQYWPQLNQNIKKPTKGATEERRKKSILSLENAMNLTEEQAKEIQEKGLGNEKKIQPDQINT</sequence>
<dbReference type="PRINTS" id="PR00368">
    <property type="entry name" value="FADPNR"/>
</dbReference>
<evidence type="ECO:0000256" key="3">
    <source>
        <dbReference type="ARBA" id="ARBA00022827"/>
    </source>
</evidence>
<gene>
    <name evidence="7" type="ORF">LAMO00422_LOCUS933</name>
</gene>
<dbReference type="PANTHER" id="PTHR43735:SF3">
    <property type="entry name" value="FERROPTOSIS SUPPRESSOR PROTEIN 1"/>
    <property type="match status" value="1"/>
</dbReference>
<evidence type="ECO:0000256" key="4">
    <source>
        <dbReference type="ARBA" id="ARBA00023002"/>
    </source>
</evidence>
<dbReference type="Gene3D" id="3.50.50.100">
    <property type="match status" value="1"/>
</dbReference>
<evidence type="ECO:0000256" key="2">
    <source>
        <dbReference type="ARBA" id="ARBA00022630"/>
    </source>
</evidence>
<dbReference type="GO" id="GO:0050660">
    <property type="term" value="F:flavin adenine dinucleotide binding"/>
    <property type="evidence" value="ECO:0007669"/>
    <property type="project" value="TreeGrafter"/>
</dbReference>
<dbReference type="EMBL" id="HBEM01001265">
    <property type="protein sequence ID" value="CAD8429831.1"/>
    <property type="molecule type" value="Transcribed_RNA"/>
</dbReference>
<evidence type="ECO:0000256" key="5">
    <source>
        <dbReference type="SAM" id="MobiDB-lite"/>
    </source>
</evidence>
<dbReference type="GO" id="GO:0004174">
    <property type="term" value="F:electron-transferring-flavoprotein dehydrogenase activity"/>
    <property type="evidence" value="ECO:0007669"/>
    <property type="project" value="TreeGrafter"/>
</dbReference>
<evidence type="ECO:0000259" key="6">
    <source>
        <dbReference type="Pfam" id="PF07992"/>
    </source>
</evidence>
<feature type="region of interest" description="Disordered" evidence="5">
    <location>
        <begin position="421"/>
        <end position="444"/>
    </location>
</feature>